<comment type="similarity">
    <text evidence="1">Belongs to the thioesterase family.</text>
</comment>
<dbReference type="InterPro" id="IPR001031">
    <property type="entry name" value="Thioesterase"/>
</dbReference>
<dbReference type="RefSeq" id="WP_150401159.1">
    <property type="nucleotide sequence ID" value="NZ_VXLC01000003.1"/>
</dbReference>
<dbReference type="GO" id="GO:0008610">
    <property type="term" value="P:lipid biosynthetic process"/>
    <property type="evidence" value="ECO:0007669"/>
    <property type="project" value="TreeGrafter"/>
</dbReference>
<dbReference type="PANTHER" id="PTHR11487:SF0">
    <property type="entry name" value="S-ACYL FATTY ACID SYNTHASE THIOESTERASE, MEDIUM CHAIN"/>
    <property type="match status" value="1"/>
</dbReference>
<dbReference type="Pfam" id="PF00975">
    <property type="entry name" value="Thioesterase"/>
    <property type="match status" value="1"/>
</dbReference>
<dbReference type="Proteomes" id="UP000323876">
    <property type="component" value="Unassembled WGS sequence"/>
</dbReference>
<gene>
    <name evidence="5" type="ORF">F3087_07730</name>
</gene>
<comment type="caution">
    <text evidence="5">The sequence shown here is derived from an EMBL/GenBank/DDBJ whole genome shotgun (WGS) entry which is preliminary data.</text>
</comment>
<evidence type="ECO:0000256" key="1">
    <source>
        <dbReference type="ARBA" id="ARBA00007169"/>
    </source>
</evidence>
<organism evidence="5 6">
    <name type="scientific">Nocardia colli</name>
    <dbReference type="NCBI Taxonomy" id="2545717"/>
    <lineage>
        <taxon>Bacteria</taxon>
        <taxon>Bacillati</taxon>
        <taxon>Actinomycetota</taxon>
        <taxon>Actinomycetes</taxon>
        <taxon>Mycobacteriales</taxon>
        <taxon>Nocardiaceae</taxon>
        <taxon>Nocardia</taxon>
    </lineage>
</organism>
<reference evidence="5 6" key="1">
    <citation type="submission" date="2019-09" db="EMBL/GenBank/DDBJ databases">
        <authorList>
            <person name="Wang X."/>
        </authorList>
    </citation>
    <scope>NUCLEOTIDE SEQUENCE [LARGE SCALE GENOMIC DNA]</scope>
    <source>
        <strain evidence="5 6">CICC 11023</strain>
    </source>
</reference>
<feature type="domain" description="Thioesterase" evidence="4">
    <location>
        <begin position="23"/>
        <end position="247"/>
    </location>
</feature>
<dbReference type="EMBL" id="VXLC01000003">
    <property type="protein sequence ID" value="KAA8888884.1"/>
    <property type="molecule type" value="Genomic_DNA"/>
</dbReference>
<dbReference type="SUPFAM" id="SSF53474">
    <property type="entry name" value="alpha/beta-Hydrolases"/>
    <property type="match status" value="1"/>
</dbReference>
<proteinExistence type="inferred from homology"/>
<evidence type="ECO:0000313" key="6">
    <source>
        <dbReference type="Proteomes" id="UP000323876"/>
    </source>
</evidence>
<protein>
    <recommendedName>
        <fullName evidence="2">Thioesterase TesA</fullName>
    </recommendedName>
</protein>
<evidence type="ECO:0000256" key="3">
    <source>
        <dbReference type="ARBA" id="ARBA00024293"/>
    </source>
</evidence>
<dbReference type="Gene3D" id="3.40.50.1820">
    <property type="entry name" value="alpha/beta hydrolase"/>
    <property type="match status" value="1"/>
</dbReference>
<name>A0A5N0EKT1_9NOCA</name>
<dbReference type="OrthoDB" id="8480037at2"/>
<evidence type="ECO:0000256" key="2">
    <source>
        <dbReference type="ARBA" id="ARBA00015007"/>
    </source>
</evidence>
<keyword evidence="6" id="KW-1185">Reference proteome</keyword>
<sequence length="267" mass="29092">MSTAVTSPWVPYPAPPAPAAQVTLYCLPHAGAGASGFLEWRRVLPPEISVVPLQPPGREMRFRDRPYDDVHPLVDDLLDAMAGQWRTPFALFGHSMGALIAYELARRLCAEGHPRPVHLFVSGRRAPQVPAREPLIHEADEAEFADVVRSLGGTPDQVLADETLRANLFTLLRADFAVNETYRYRPGPPLDLPVTVFGGTADPKVAPSELTGWRDCAAGPVGVRLVAGGHFFVVAQRASVLDHIARKLIRTEATRAEPLDCSRSATQ</sequence>
<dbReference type="InterPro" id="IPR012223">
    <property type="entry name" value="TEII"/>
</dbReference>
<dbReference type="InterPro" id="IPR029058">
    <property type="entry name" value="AB_hydrolase_fold"/>
</dbReference>
<comment type="catalytic activity">
    <reaction evidence="3">
        <text>a fatty acyl-CoA + H2O = a fatty acid + CoA + H(+)</text>
        <dbReference type="Rhea" id="RHEA:16781"/>
        <dbReference type="ChEBI" id="CHEBI:15377"/>
        <dbReference type="ChEBI" id="CHEBI:15378"/>
        <dbReference type="ChEBI" id="CHEBI:28868"/>
        <dbReference type="ChEBI" id="CHEBI:57287"/>
        <dbReference type="ChEBI" id="CHEBI:77636"/>
    </reaction>
</comment>
<accession>A0A5N0EKT1</accession>
<evidence type="ECO:0000259" key="4">
    <source>
        <dbReference type="Pfam" id="PF00975"/>
    </source>
</evidence>
<dbReference type="PANTHER" id="PTHR11487">
    <property type="entry name" value="THIOESTERASE"/>
    <property type="match status" value="1"/>
</dbReference>
<evidence type="ECO:0000313" key="5">
    <source>
        <dbReference type="EMBL" id="KAA8888884.1"/>
    </source>
</evidence>
<dbReference type="AlphaFoldDB" id="A0A5N0EKT1"/>